<protein>
    <recommendedName>
        <fullName evidence="4">Telomere replication protein EST3</fullName>
    </recommendedName>
</protein>
<keyword evidence="3" id="KW-1185">Reference proteome</keyword>
<feature type="region of interest" description="Disordered" evidence="1">
    <location>
        <begin position="237"/>
        <end position="298"/>
    </location>
</feature>
<sequence>MSVPAPWLATFVEQCLAAYTGQTSHESVDIHDDGATIHFKQIGFAPFAAILEWAVGPSNNGAQLMDADNQLQAIFETNSGNQSPLGSESIHNERSPRKHRVQLLDFELALTHSSPTPDLQLRISKHRILWQEGAIKALTPSKKLRKNQNIKQLLDKSLRKVKAKESSTDRQVAPIAHQRLTEAAALESSQPLDQQDYGTQSHAVLSQVHRNDYDWPQSNVQMDRRLRHDPQNLLQHLDRPARMISRQARPSSAYSEQTANQESNSNATTSIHGVELDSRRSSSPSKNSISSQPCEEARSELRGLGLDKSWTRESLASCDPKRSAPSTTIGPAVHTNSHRSVESSRVTSSRKRRHDELELKDDTRSDATYRARVDSPAFTKRQRIEESGPRAQLCQSIVSLPEDAEISHLTHIEEDANGPRTETPGDPEPRGHVPPGLLQQWNDIARIRHRISLEERAKENDAASRMNSRSSPGSTSSSEIEISTHEDWPSSPVRPPPNRLPESSPVRQASFMPRHAIFEHVDRRGSPNTQAEAAVHDDKLEPSSQVNGPIAATKEAPDKENPPETPSISRSGRMNLISQAMEIDCDGPQQGTLQDSMVVTNNPNSMPLDRQPAETPLQGPSQIRSNLHSLHLDGYGQYQQDDNDIDDDSSDEESVMENAVPLALGESLPPTQNSQYEQEEKIANQACSQGSKDRVQVVVTPSLGHTRPPDTLESTSKTFDERRPQLSSPSNKNSSQSRVPNTYPFVGSHEKSRALDQSMPESSPPGHDESPMETGIDVPQTQSSGTGLFSQCTTETWTHGLIPESSEPNQCQVHNDRGDSKLLNGPWSQPFTSSASMFTSHPPDSTQGSVMITSANAEAESSPHIPPAGDDHTLLASQPQSTSANPREVRDVQERPQGTSATQDADLVAQRAGFLSTSHRSVEAQEVYRKFRADYPNYFGDYTHFTELCAKLQVVRERGLLQRSNMWDDFVIKHLQAYMPYLDHCETHMDPSPLDYEAYFVRNFTKTVNKKRSLSGYSIALIASERHSLDHMTSTQADSPVNSVPTTSPKQTVHDPLTESFVDKFSNLQARSFTEPVENGLPLFEDDAHLLSTQAPSSIETTPFSVQVKVEGTATENPGNYHEILGVHLDPPSTYTHIPAPGFNKDHRKESPDAQIQALVIPGRSDDILMVEAEPTTGENEEVANTDVDQDLDEDDEIETTNTKDQASSETGGEEPDVEPVAAPEQELEADDSRHETASVELGDDTFLSARSPLSQDEIPETQPEDEHGDGTEQKEWASWFSSLRRTWDKGGSETSPVWSDDRNTPFKSWAEGDQNVLGERRRRGGAKILLDEKGVIRRPVNR</sequence>
<reference evidence="2" key="1">
    <citation type="submission" date="2022-12" db="EMBL/GenBank/DDBJ databases">
        <authorList>
            <person name="Petersen C."/>
        </authorList>
    </citation>
    <scope>NUCLEOTIDE SEQUENCE</scope>
    <source>
        <strain evidence="2">IBT 30728</strain>
    </source>
</reference>
<name>A0A9W9XHU0_9EURO</name>
<feature type="compositionally biased region" description="Polar residues" evidence="1">
    <location>
        <begin position="248"/>
        <end position="271"/>
    </location>
</feature>
<comment type="caution">
    <text evidence="2">The sequence shown here is derived from an EMBL/GenBank/DDBJ whole genome shotgun (WGS) entry which is preliminary data.</text>
</comment>
<feature type="region of interest" description="Disordered" evidence="1">
    <location>
        <begin position="592"/>
        <end position="828"/>
    </location>
</feature>
<feature type="region of interest" description="Disordered" evidence="1">
    <location>
        <begin position="315"/>
        <end position="363"/>
    </location>
</feature>
<feature type="compositionally biased region" description="Low complexity" evidence="1">
    <location>
        <begin position="464"/>
        <end position="481"/>
    </location>
</feature>
<feature type="compositionally biased region" description="Acidic residues" evidence="1">
    <location>
        <begin position="1179"/>
        <end position="1199"/>
    </location>
</feature>
<feature type="region of interest" description="Disordered" evidence="1">
    <location>
        <begin position="1173"/>
        <end position="1311"/>
    </location>
</feature>
<feature type="compositionally biased region" description="Polar residues" evidence="1">
    <location>
        <begin position="875"/>
        <end position="885"/>
    </location>
</feature>
<dbReference type="RefSeq" id="XP_056793180.1">
    <property type="nucleotide sequence ID" value="XM_056931149.1"/>
</dbReference>
<proteinExistence type="predicted"/>
<feature type="compositionally biased region" description="Basic and acidic residues" evidence="1">
    <location>
        <begin position="354"/>
        <end position="363"/>
    </location>
</feature>
<dbReference type="GeneID" id="81621398"/>
<feature type="compositionally biased region" description="Low complexity" evidence="1">
    <location>
        <begin position="725"/>
        <end position="737"/>
    </location>
</feature>
<feature type="compositionally biased region" description="Polar residues" evidence="1">
    <location>
        <begin position="779"/>
        <end position="797"/>
    </location>
</feature>
<dbReference type="Proteomes" id="UP001148312">
    <property type="component" value="Unassembled WGS sequence"/>
</dbReference>
<feature type="compositionally biased region" description="Low complexity" evidence="1">
    <location>
        <begin position="281"/>
        <end position="291"/>
    </location>
</feature>
<evidence type="ECO:0000256" key="1">
    <source>
        <dbReference type="SAM" id="MobiDB-lite"/>
    </source>
</evidence>
<feature type="compositionally biased region" description="Basic and acidic residues" evidence="1">
    <location>
        <begin position="1265"/>
        <end position="1276"/>
    </location>
</feature>
<feature type="region of interest" description="Disordered" evidence="1">
    <location>
        <begin position="455"/>
        <end position="508"/>
    </location>
</feature>
<evidence type="ECO:0000313" key="2">
    <source>
        <dbReference type="EMBL" id="KAJ5492800.1"/>
    </source>
</evidence>
<evidence type="ECO:0008006" key="4">
    <source>
        <dbReference type="Google" id="ProtNLM"/>
    </source>
</evidence>
<feature type="region of interest" description="Disordered" evidence="1">
    <location>
        <begin position="521"/>
        <end position="570"/>
    </location>
</feature>
<gene>
    <name evidence="2" type="ORF">N7539_001546</name>
</gene>
<feature type="region of interest" description="Disordered" evidence="1">
    <location>
        <begin position="410"/>
        <end position="441"/>
    </location>
</feature>
<feature type="compositionally biased region" description="Polar residues" evidence="1">
    <location>
        <begin position="618"/>
        <end position="628"/>
    </location>
</feature>
<feature type="compositionally biased region" description="Polar residues" evidence="1">
    <location>
        <begin position="1033"/>
        <end position="1051"/>
    </location>
</feature>
<accession>A0A9W9XHU0</accession>
<dbReference type="EMBL" id="JAPWDQ010000002">
    <property type="protein sequence ID" value="KAJ5492800.1"/>
    <property type="molecule type" value="Genomic_DNA"/>
</dbReference>
<evidence type="ECO:0000313" key="3">
    <source>
        <dbReference type="Proteomes" id="UP001148312"/>
    </source>
</evidence>
<feature type="compositionally biased region" description="Polar residues" evidence="1">
    <location>
        <begin position="592"/>
        <end position="605"/>
    </location>
</feature>
<feature type="region of interest" description="Disordered" evidence="1">
    <location>
        <begin position="857"/>
        <end position="905"/>
    </location>
</feature>
<organism evidence="2 3">
    <name type="scientific">Penicillium diatomitis</name>
    <dbReference type="NCBI Taxonomy" id="2819901"/>
    <lineage>
        <taxon>Eukaryota</taxon>
        <taxon>Fungi</taxon>
        <taxon>Dikarya</taxon>
        <taxon>Ascomycota</taxon>
        <taxon>Pezizomycotina</taxon>
        <taxon>Eurotiomycetes</taxon>
        <taxon>Eurotiomycetidae</taxon>
        <taxon>Eurotiales</taxon>
        <taxon>Aspergillaceae</taxon>
        <taxon>Penicillium</taxon>
    </lineage>
</organism>
<feature type="region of interest" description="Disordered" evidence="1">
    <location>
        <begin position="1033"/>
        <end position="1055"/>
    </location>
</feature>
<reference evidence="2" key="2">
    <citation type="journal article" date="2023" name="IMA Fungus">
        <title>Comparative genomic study of the Penicillium genus elucidates a diverse pangenome and 15 lateral gene transfer events.</title>
        <authorList>
            <person name="Petersen C."/>
            <person name="Sorensen T."/>
            <person name="Nielsen M.R."/>
            <person name="Sondergaard T.E."/>
            <person name="Sorensen J.L."/>
            <person name="Fitzpatrick D.A."/>
            <person name="Frisvad J.C."/>
            <person name="Nielsen K.L."/>
        </authorList>
    </citation>
    <scope>NUCLEOTIDE SEQUENCE</scope>
    <source>
        <strain evidence="2">IBT 30728</strain>
    </source>
</reference>
<feature type="compositionally biased region" description="Acidic residues" evidence="1">
    <location>
        <begin position="641"/>
        <end position="655"/>
    </location>
</feature>